<name>E3NTX1_CAERE</name>
<keyword evidence="2" id="KW-1185">Reference proteome</keyword>
<evidence type="ECO:0000313" key="2">
    <source>
        <dbReference type="Proteomes" id="UP000008281"/>
    </source>
</evidence>
<dbReference type="OrthoDB" id="5870244at2759"/>
<proteinExistence type="predicted"/>
<dbReference type="InParanoid" id="E3NTX1"/>
<dbReference type="EMBL" id="DS270340">
    <property type="protein sequence ID" value="EFO93316.1"/>
    <property type="molecule type" value="Genomic_DNA"/>
</dbReference>
<sequence length="103" mass="12412">MTIWMAKVMDFVCQLVKRRNKRSPKQPIMFQGRMREYNEAIEAKEADVRLKLAKKFIIRDHYIDAERRLKAVPPTEFYPILHEDGTWRYQTRFHAAEDPKTDT</sequence>
<dbReference type="Proteomes" id="UP000008281">
    <property type="component" value="Unassembled WGS sequence"/>
</dbReference>
<dbReference type="STRING" id="31234.E3NTX1"/>
<accession>E3NTX1</accession>
<evidence type="ECO:0000313" key="1">
    <source>
        <dbReference type="EMBL" id="EFO93316.1"/>
    </source>
</evidence>
<protein>
    <submittedName>
        <fullName evidence="1">Uncharacterized protein</fullName>
    </submittedName>
</protein>
<gene>
    <name evidence="1" type="ORF">CRE_15228</name>
</gene>
<organism evidence="2">
    <name type="scientific">Caenorhabditis remanei</name>
    <name type="common">Caenorhabditis vulgaris</name>
    <dbReference type="NCBI Taxonomy" id="31234"/>
    <lineage>
        <taxon>Eukaryota</taxon>
        <taxon>Metazoa</taxon>
        <taxon>Ecdysozoa</taxon>
        <taxon>Nematoda</taxon>
        <taxon>Chromadorea</taxon>
        <taxon>Rhabditida</taxon>
        <taxon>Rhabditina</taxon>
        <taxon>Rhabditomorpha</taxon>
        <taxon>Rhabditoidea</taxon>
        <taxon>Rhabditidae</taxon>
        <taxon>Peloderinae</taxon>
        <taxon>Caenorhabditis</taxon>
    </lineage>
</organism>
<dbReference type="HOGENOM" id="CLU_2266228_0_0_1"/>
<reference evidence="1" key="1">
    <citation type="submission" date="2007-07" db="EMBL/GenBank/DDBJ databases">
        <title>PCAP assembly of the Caenorhabditis remanei genome.</title>
        <authorList>
            <consortium name="The Caenorhabditis remanei Sequencing Consortium"/>
            <person name="Wilson R.K."/>
        </authorList>
    </citation>
    <scope>NUCLEOTIDE SEQUENCE [LARGE SCALE GENOMIC DNA]</scope>
    <source>
        <strain evidence="1">PB4641</strain>
    </source>
</reference>
<dbReference type="AlphaFoldDB" id="E3NTX1"/>